<dbReference type="Gene3D" id="2.20.110.10">
    <property type="entry name" value="Histone H3 K4-specific methyltransferase SET7/9 N-terminal domain"/>
    <property type="match status" value="1"/>
</dbReference>
<feature type="region of interest" description="Disordered" evidence="1">
    <location>
        <begin position="1"/>
        <end position="21"/>
    </location>
</feature>
<evidence type="ECO:0000313" key="2">
    <source>
        <dbReference type="EMBL" id="MET9850426.1"/>
    </source>
</evidence>
<sequence length="145" mass="16387">MDSLHGRFTGTPPTDRCQLDPVITPVPRIDIDDPEADMDDEQRLLYRGRPFTGEVEERSGGAVISLDSYVDGLQDGPSREWYQDGTLRSEATVRKGRPVGVAREWHPNGTLASEQVFAENGLTMLQDFHWDENGQPTKTWRKESE</sequence>
<protein>
    <recommendedName>
        <fullName evidence="4">MORN repeat protein</fullName>
    </recommendedName>
</protein>
<name>A0ABV2V9B4_9ACTN</name>
<dbReference type="RefSeq" id="WP_355403585.1">
    <property type="nucleotide sequence ID" value="NZ_JBEGHN010000012.1"/>
</dbReference>
<proteinExistence type="predicted"/>
<gene>
    <name evidence="2" type="ORF">ABZZ21_38970</name>
</gene>
<dbReference type="InterPro" id="IPR011652">
    <property type="entry name" value="MORN_2"/>
</dbReference>
<dbReference type="SUPFAM" id="SSF82185">
    <property type="entry name" value="Histone H3 K4-specific methyltransferase SET7/9 N-terminal domain"/>
    <property type="match status" value="1"/>
</dbReference>
<evidence type="ECO:0008006" key="4">
    <source>
        <dbReference type="Google" id="ProtNLM"/>
    </source>
</evidence>
<dbReference type="Pfam" id="PF07661">
    <property type="entry name" value="MORN_2"/>
    <property type="match status" value="2"/>
</dbReference>
<reference evidence="2 3" key="1">
    <citation type="submission" date="2024-06" db="EMBL/GenBank/DDBJ databases">
        <title>The Natural Products Discovery Center: Release of the First 8490 Sequenced Strains for Exploring Actinobacteria Biosynthetic Diversity.</title>
        <authorList>
            <person name="Kalkreuter E."/>
            <person name="Kautsar S.A."/>
            <person name="Yang D."/>
            <person name="Bader C.D."/>
            <person name="Teijaro C.N."/>
            <person name="Fluegel L."/>
            <person name="Davis C.M."/>
            <person name="Simpson J.R."/>
            <person name="Lauterbach L."/>
            <person name="Steele A.D."/>
            <person name="Gui C."/>
            <person name="Meng S."/>
            <person name="Li G."/>
            <person name="Viehrig K."/>
            <person name="Ye F."/>
            <person name="Su P."/>
            <person name="Kiefer A.F."/>
            <person name="Nichols A."/>
            <person name="Cepeda A.J."/>
            <person name="Yan W."/>
            <person name="Fan B."/>
            <person name="Jiang Y."/>
            <person name="Adhikari A."/>
            <person name="Zheng C.-J."/>
            <person name="Schuster L."/>
            <person name="Cowan T.M."/>
            <person name="Smanski M.J."/>
            <person name="Chevrette M.G."/>
            <person name="De Carvalho L.P.S."/>
            <person name="Shen B."/>
        </authorList>
    </citation>
    <scope>NUCLEOTIDE SEQUENCE [LARGE SCALE GENOMIC DNA]</scope>
    <source>
        <strain evidence="2 3">NPDC006434</strain>
    </source>
</reference>
<comment type="caution">
    <text evidence="2">The sequence shown here is derived from an EMBL/GenBank/DDBJ whole genome shotgun (WGS) entry which is preliminary data.</text>
</comment>
<organism evidence="2 3">
    <name type="scientific">Streptomyces ossamyceticus</name>
    <dbReference type="NCBI Taxonomy" id="249581"/>
    <lineage>
        <taxon>Bacteria</taxon>
        <taxon>Bacillati</taxon>
        <taxon>Actinomycetota</taxon>
        <taxon>Actinomycetes</taxon>
        <taxon>Kitasatosporales</taxon>
        <taxon>Streptomycetaceae</taxon>
        <taxon>Streptomyces</taxon>
    </lineage>
</organism>
<accession>A0ABV2V9B4</accession>
<evidence type="ECO:0000256" key="1">
    <source>
        <dbReference type="SAM" id="MobiDB-lite"/>
    </source>
</evidence>
<dbReference type="EMBL" id="JBEXPZ010000072">
    <property type="protein sequence ID" value="MET9850426.1"/>
    <property type="molecule type" value="Genomic_DNA"/>
</dbReference>
<keyword evidence="3" id="KW-1185">Reference proteome</keyword>
<evidence type="ECO:0000313" key="3">
    <source>
        <dbReference type="Proteomes" id="UP001550210"/>
    </source>
</evidence>
<dbReference type="Proteomes" id="UP001550210">
    <property type="component" value="Unassembled WGS sequence"/>
</dbReference>